<organism evidence="1">
    <name type="scientific">Harvfovirus sp</name>
    <dbReference type="NCBI Taxonomy" id="2487768"/>
    <lineage>
        <taxon>Viruses</taxon>
        <taxon>Varidnaviria</taxon>
        <taxon>Bamfordvirae</taxon>
        <taxon>Nucleocytoviricota</taxon>
        <taxon>Megaviricetes</taxon>
        <taxon>Imitervirales</taxon>
        <taxon>Mimiviridae</taxon>
        <taxon>Klosneuvirinae</taxon>
    </lineage>
</organism>
<proteinExistence type="predicted"/>
<dbReference type="EMBL" id="MK072278">
    <property type="protein sequence ID" value="AYV81473.1"/>
    <property type="molecule type" value="Genomic_DNA"/>
</dbReference>
<name>A0A3G5A6K6_9VIRU</name>
<accession>A0A3G5A6K6</accession>
<gene>
    <name evidence="1" type="ORF">Harvfovirus36_4</name>
</gene>
<protein>
    <submittedName>
        <fullName evidence="1">Uncharacterized protein</fullName>
    </submittedName>
</protein>
<reference evidence="1" key="1">
    <citation type="submission" date="2018-10" db="EMBL/GenBank/DDBJ databases">
        <title>Hidden diversity of soil giant viruses.</title>
        <authorList>
            <person name="Schulz F."/>
            <person name="Alteio L."/>
            <person name="Goudeau D."/>
            <person name="Ryan E.M."/>
            <person name="Malmstrom R.R."/>
            <person name="Blanchard J."/>
            <person name="Woyke T."/>
        </authorList>
    </citation>
    <scope>NUCLEOTIDE SEQUENCE</scope>
    <source>
        <strain evidence="1">HAV1</strain>
    </source>
</reference>
<sequence>MTDHVDPLGFGPSRWANPHENLTKEEIFTLIDSYELYDKSTLVIPSDKFYLNNFKIHGKFVPPNLFAHTVPRAEVIQAVIEILNLTKRKTLSIRSGAGLWEYLFYLQGCEFICIDDERPLRNPFTPALPFSARSNIFKDFLANGYIMNVSIDVLFFSWYGAIYGDEKIVQEFKGNFIIIISDHDGHRSFRVKLGKQVQYIAGFLLNTCHPAPHYSPSLKIYRRVPGTKQIKSKL</sequence>
<evidence type="ECO:0000313" key="1">
    <source>
        <dbReference type="EMBL" id="AYV81473.1"/>
    </source>
</evidence>